<feature type="binding site" evidence="4">
    <location>
        <position position="261"/>
    </location>
    <ligand>
        <name>NAD(+)</name>
        <dbReference type="ChEBI" id="CHEBI:57540"/>
    </ligand>
</feature>
<feature type="disulfide bond" description="Redox-active" evidence="5">
    <location>
        <begin position="41"/>
        <end position="46"/>
    </location>
</feature>
<dbReference type="RefSeq" id="WP_106135952.1">
    <property type="nucleotide sequence ID" value="NZ_PVTE01000001.1"/>
</dbReference>
<keyword evidence="4" id="KW-0520">NAD</keyword>
<dbReference type="PIRSF" id="PIRSF000350">
    <property type="entry name" value="Mercury_reductase_MerA"/>
    <property type="match status" value="1"/>
</dbReference>
<dbReference type="PROSITE" id="PS50890">
    <property type="entry name" value="PUA"/>
    <property type="match status" value="1"/>
</dbReference>
<name>A0A2T0TNL2_9BACT</name>
<dbReference type="PANTHER" id="PTHR43014:SF5">
    <property type="entry name" value="GLUTATHIONE REDUCTASE (NADPH)"/>
    <property type="match status" value="1"/>
</dbReference>
<feature type="domain" description="FAD/NAD(P)-binding" evidence="7">
    <location>
        <begin position="5"/>
        <end position="318"/>
    </location>
</feature>
<comment type="cofactor">
    <cofactor evidence="4">
        <name>FAD</name>
        <dbReference type="ChEBI" id="CHEBI:57692"/>
    </cofactor>
    <text evidence="4">Binds 1 FAD per subunit.</text>
</comment>
<organism evidence="8 9">
    <name type="scientific">Spirosoma oryzae</name>
    <dbReference type="NCBI Taxonomy" id="1469603"/>
    <lineage>
        <taxon>Bacteria</taxon>
        <taxon>Pseudomonadati</taxon>
        <taxon>Bacteroidota</taxon>
        <taxon>Cytophagia</taxon>
        <taxon>Cytophagales</taxon>
        <taxon>Cytophagaceae</taxon>
        <taxon>Spirosoma</taxon>
    </lineage>
</organism>
<dbReference type="PRINTS" id="PR00368">
    <property type="entry name" value="FADPNR"/>
</dbReference>
<keyword evidence="9" id="KW-1185">Reference proteome</keyword>
<dbReference type="PRINTS" id="PR00411">
    <property type="entry name" value="PNDRDTASEI"/>
</dbReference>
<evidence type="ECO:0000256" key="1">
    <source>
        <dbReference type="ARBA" id="ARBA00007532"/>
    </source>
</evidence>
<dbReference type="Proteomes" id="UP000238375">
    <property type="component" value="Unassembled WGS sequence"/>
</dbReference>
<reference evidence="8 9" key="1">
    <citation type="submission" date="2018-03" db="EMBL/GenBank/DDBJ databases">
        <title>Genomic Encyclopedia of Archaeal and Bacterial Type Strains, Phase II (KMG-II): from individual species to whole genera.</title>
        <authorList>
            <person name="Goeker M."/>
        </authorList>
    </citation>
    <scope>NUCLEOTIDE SEQUENCE [LARGE SCALE GENOMIC DNA]</scope>
    <source>
        <strain evidence="8 9">DSM 28354</strain>
    </source>
</reference>
<evidence type="ECO:0000259" key="7">
    <source>
        <dbReference type="Pfam" id="PF07992"/>
    </source>
</evidence>
<dbReference type="GO" id="GO:0016491">
    <property type="term" value="F:oxidoreductase activity"/>
    <property type="evidence" value="ECO:0007669"/>
    <property type="project" value="InterPro"/>
</dbReference>
<evidence type="ECO:0000256" key="5">
    <source>
        <dbReference type="PIRSR" id="PIRSR000350-4"/>
    </source>
</evidence>
<feature type="binding site" evidence="4">
    <location>
        <position position="302"/>
    </location>
    <ligand>
        <name>FAD</name>
        <dbReference type="ChEBI" id="CHEBI:57692"/>
    </ligand>
</feature>
<dbReference type="InterPro" id="IPR036188">
    <property type="entry name" value="FAD/NAD-bd_sf"/>
</dbReference>
<gene>
    <name evidence="8" type="ORF">CLV58_101275</name>
</gene>
<evidence type="ECO:0000313" key="9">
    <source>
        <dbReference type="Proteomes" id="UP000238375"/>
    </source>
</evidence>
<keyword evidence="3 4" id="KW-0274">FAD</keyword>
<accession>A0A2T0TNL2</accession>
<dbReference type="OrthoDB" id="9800167at2"/>
<dbReference type="EMBL" id="PVTE01000001">
    <property type="protein sequence ID" value="PRY47209.1"/>
    <property type="molecule type" value="Genomic_DNA"/>
</dbReference>
<dbReference type="Gene3D" id="3.30.390.30">
    <property type="match status" value="1"/>
</dbReference>
<dbReference type="Gene3D" id="3.50.50.60">
    <property type="entry name" value="FAD/NAD(P)-binding domain"/>
    <property type="match status" value="2"/>
</dbReference>
<evidence type="ECO:0000313" key="8">
    <source>
        <dbReference type="EMBL" id="PRY47209.1"/>
    </source>
</evidence>
<comment type="caution">
    <text evidence="8">The sequence shown here is derived from an EMBL/GenBank/DDBJ whole genome shotgun (WGS) entry which is preliminary data.</text>
</comment>
<keyword evidence="2" id="KW-0285">Flavoprotein</keyword>
<dbReference type="GO" id="GO:0000166">
    <property type="term" value="F:nucleotide binding"/>
    <property type="evidence" value="ECO:0007669"/>
    <property type="project" value="UniProtKB-KW"/>
</dbReference>
<evidence type="ECO:0000256" key="4">
    <source>
        <dbReference type="PIRSR" id="PIRSR000350-3"/>
    </source>
</evidence>
<dbReference type="SUPFAM" id="SSF55424">
    <property type="entry name" value="FAD/NAD-linked reductases, dimerisation (C-terminal) domain"/>
    <property type="match status" value="1"/>
</dbReference>
<feature type="domain" description="Pyridine nucleotide-disulphide oxidoreductase dimerisation" evidence="6">
    <location>
        <begin position="338"/>
        <end position="445"/>
    </location>
</feature>
<dbReference type="SUPFAM" id="SSF51905">
    <property type="entry name" value="FAD/NAD(P)-binding domain"/>
    <property type="match status" value="1"/>
</dbReference>
<dbReference type="Pfam" id="PF02852">
    <property type="entry name" value="Pyr_redox_dim"/>
    <property type="match status" value="1"/>
</dbReference>
<dbReference type="PANTHER" id="PTHR43014">
    <property type="entry name" value="MERCURIC REDUCTASE"/>
    <property type="match status" value="1"/>
</dbReference>
<dbReference type="InterPro" id="IPR023753">
    <property type="entry name" value="FAD/NAD-binding_dom"/>
</dbReference>
<sequence>MQTVDVIVIGTGSAGKTAAEAARKAGKSVAIIDKRPFGGTCSQRGCDPKKILVGAAEIIARASYMAGKGIDRQPTINWADLMAFKRTFTEPIPDNTVEKFNEQGIRSYHGVATFVSADTVRVNDEEIKGEQFVIATGLKPMPLGIPGEELLIDSTGFLNLDELPDELVLVGGGYIAFEFANVAMRAGATVTIINDTPRPLSGFDPDLVGMLVKEMEAAGITILVNATVSAISGEKGNLTVDYEQDGKKVSVPTKLVVHAAGRVPDIDELALDKANVEVGKKGVVVNAFMQSVSNPAVYACGDVAEKGLPLTPLASYEGSIVGTNLVEGNTKQYEERPIPTTVYTIPPMASVGLTEEKAKEQGKPVTVSCKSTTDWYTSAHINEPVSGYKLLIDPDTDAILGAHLLGEGSDELINLFTVAMVHHIKATDLVNTIFAYPTRSSDLKSMLKD</sequence>
<evidence type="ECO:0000259" key="6">
    <source>
        <dbReference type="Pfam" id="PF02852"/>
    </source>
</evidence>
<dbReference type="InterPro" id="IPR004099">
    <property type="entry name" value="Pyr_nucl-diS_OxRdtase_dimer"/>
</dbReference>
<dbReference type="Pfam" id="PF07992">
    <property type="entry name" value="Pyr_redox_2"/>
    <property type="match status" value="1"/>
</dbReference>
<comment type="similarity">
    <text evidence="1">Belongs to the class-I pyridine nucleotide-disulfide oxidoreductase family.</text>
</comment>
<proteinExistence type="inferred from homology"/>
<dbReference type="InterPro" id="IPR001100">
    <property type="entry name" value="Pyr_nuc-diS_OxRdtase"/>
</dbReference>
<evidence type="ECO:0000256" key="2">
    <source>
        <dbReference type="ARBA" id="ARBA00022630"/>
    </source>
</evidence>
<keyword evidence="4" id="KW-0547">Nucleotide-binding</keyword>
<evidence type="ECO:0000256" key="3">
    <source>
        <dbReference type="ARBA" id="ARBA00022827"/>
    </source>
</evidence>
<feature type="binding site" evidence="4">
    <location>
        <position position="50"/>
    </location>
    <ligand>
        <name>FAD</name>
        <dbReference type="ChEBI" id="CHEBI:57692"/>
    </ligand>
</feature>
<protein>
    <submittedName>
        <fullName evidence="8">Glutathione reductase (NADPH)</fullName>
    </submittedName>
</protein>
<dbReference type="AlphaFoldDB" id="A0A2T0TNL2"/>
<dbReference type="InterPro" id="IPR016156">
    <property type="entry name" value="FAD/NAD-linked_Rdtase_dimer_sf"/>
</dbReference>
<feature type="binding site" evidence="4">
    <location>
        <begin position="171"/>
        <end position="178"/>
    </location>
    <ligand>
        <name>NAD(+)</name>
        <dbReference type="ChEBI" id="CHEBI:57540"/>
    </ligand>
</feature>